<protein>
    <recommendedName>
        <fullName evidence="4">Peptidase aspartic putative domain-containing protein</fullName>
    </recommendedName>
</protein>
<evidence type="ECO:0008006" key="4">
    <source>
        <dbReference type="Google" id="ProtNLM"/>
    </source>
</evidence>
<proteinExistence type="predicted"/>
<feature type="compositionally biased region" description="Low complexity" evidence="1">
    <location>
        <begin position="51"/>
        <end position="81"/>
    </location>
</feature>
<dbReference type="PANTHER" id="PTHR47331:SF5">
    <property type="entry name" value="RIBONUCLEASE H"/>
    <property type="match status" value="1"/>
</dbReference>
<dbReference type="EnsemblMetazoa" id="AALFPA23_003156.R3353">
    <property type="protein sequence ID" value="AALFPA23_003156.P3353"/>
    <property type="gene ID" value="AALFPA23_003156"/>
</dbReference>
<dbReference type="CDD" id="cd00303">
    <property type="entry name" value="retropepsin_like"/>
    <property type="match status" value="1"/>
</dbReference>
<dbReference type="Gene3D" id="2.40.70.10">
    <property type="entry name" value="Acid Proteases"/>
    <property type="match status" value="1"/>
</dbReference>
<dbReference type="Proteomes" id="UP000069940">
    <property type="component" value="Unassembled WGS sequence"/>
</dbReference>
<name>A0ABM1XV26_AEDAL</name>
<reference evidence="3" key="1">
    <citation type="journal article" date="2015" name="Proc. Natl. Acad. Sci. U.S.A.">
        <title>Genome sequence of the Asian Tiger mosquito, Aedes albopictus, reveals insights into its biology, genetics, and evolution.</title>
        <authorList>
            <person name="Chen X.G."/>
            <person name="Jiang X."/>
            <person name="Gu J."/>
            <person name="Xu M."/>
            <person name="Wu Y."/>
            <person name="Deng Y."/>
            <person name="Zhang C."/>
            <person name="Bonizzoni M."/>
            <person name="Dermauw W."/>
            <person name="Vontas J."/>
            <person name="Armbruster P."/>
            <person name="Huang X."/>
            <person name="Yang Y."/>
            <person name="Zhang H."/>
            <person name="He W."/>
            <person name="Peng H."/>
            <person name="Liu Y."/>
            <person name="Wu K."/>
            <person name="Chen J."/>
            <person name="Lirakis M."/>
            <person name="Topalis P."/>
            <person name="Van Leeuwen T."/>
            <person name="Hall A.B."/>
            <person name="Jiang X."/>
            <person name="Thorpe C."/>
            <person name="Mueller R.L."/>
            <person name="Sun C."/>
            <person name="Waterhouse R.M."/>
            <person name="Yan G."/>
            <person name="Tu Z.J."/>
            <person name="Fang X."/>
            <person name="James A.A."/>
        </authorList>
    </citation>
    <scope>NUCLEOTIDE SEQUENCE [LARGE SCALE GENOMIC DNA]</scope>
    <source>
        <strain evidence="3">Foshan</strain>
    </source>
</reference>
<dbReference type="InterPro" id="IPR021109">
    <property type="entry name" value="Peptidase_aspartic_dom_sf"/>
</dbReference>
<evidence type="ECO:0000313" key="2">
    <source>
        <dbReference type="EnsemblMetazoa" id="AALFPA23_003156.P3353"/>
    </source>
</evidence>
<evidence type="ECO:0000256" key="1">
    <source>
        <dbReference type="SAM" id="MobiDB-lite"/>
    </source>
</evidence>
<dbReference type="PANTHER" id="PTHR47331">
    <property type="entry name" value="PHD-TYPE DOMAIN-CONTAINING PROTEIN"/>
    <property type="match status" value="1"/>
</dbReference>
<accession>A0ABM1XV26</accession>
<reference evidence="2" key="2">
    <citation type="submission" date="2025-05" db="UniProtKB">
        <authorList>
            <consortium name="EnsemblMetazoa"/>
        </authorList>
    </citation>
    <scope>IDENTIFICATION</scope>
    <source>
        <strain evidence="2">Foshan</strain>
    </source>
</reference>
<feature type="region of interest" description="Disordered" evidence="1">
    <location>
        <begin position="45"/>
        <end position="100"/>
    </location>
</feature>
<feature type="compositionally biased region" description="Polar residues" evidence="1">
    <location>
        <begin position="82"/>
        <end position="100"/>
    </location>
</feature>
<evidence type="ECO:0000313" key="3">
    <source>
        <dbReference type="Proteomes" id="UP000069940"/>
    </source>
</evidence>
<dbReference type="GeneID" id="134286882"/>
<sequence>MTATERFEATKKNSLCINCLSPSHQMKNCSSGACRVCNQKHHTMLHQRTNQPSTSQQTQTQPSKSSSSPGSQSSFSPSAQTNHSQSSHASKPSTSSIENQAPTISALSTQYASSSLTKQHHRVPSTVLLSTALVKVFDPSGQSLWARALLDSGSQLNFVSEQLVQKLKLKRSKDFLPISGVGLSSTSSKYSVVARIQSHHADFETTWRFHVLPRITMELPTQAVDVSSLQLPSDIVLADPSFGEPGPIDLIFGAENFFDLMREGQVKTGPYQPSLQKKALGWVVSGKVQSGIVQSSVVNLAYSTPTLEEQLARFWEIESCQSSSTLSLEEAACEEHFAKTTTQDSIGRFVVALPKRETAFAKLGSSKVVATRRFLSLERQLNADPQLKQAYTAFINEYAELALQCVVRPDSITTKLRVVFDASCATDTGVSLNDALMFAIISDIEKMYRQIGMNPNDQMLQLILWRDSPSEPNVCKHSLKSDRQAIL</sequence>
<dbReference type="RefSeq" id="XP_062704562.1">
    <property type="nucleotide sequence ID" value="XM_062848578.1"/>
</dbReference>
<organism evidence="2 3">
    <name type="scientific">Aedes albopictus</name>
    <name type="common">Asian tiger mosquito</name>
    <name type="synonym">Stegomyia albopicta</name>
    <dbReference type="NCBI Taxonomy" id="7160"/>
    <lineage>
        <taxon>Eukaryota</taxon>
        <taxon>Metazoa</taxon>
        <taxon>Ecdysozoa</taxon>
        <taxon>Arthropoda</taxon>
        <taxon>Hexapoda</taxon>
        <taxon>Insecta</taxon>
        <taxon>Pterygota</taxon>
        <taxon>Neoptera</taxon>
        <taxon>Endopterygota</taxon>
        <taxon>Diptera</taxon>
        <taxon>Nematocera</taxon>
        <taxon>Culicoidea</taxon>
        <taxon>Culicidae</taxon>
        <taxon>Culicinae</taxon>
        <taxon>Aedini</taxon>
        <taxon>Aedes</taxon>
        <taxon>Stegomyia</taxon>
    </lineage>
</organism>
<keyword evidence="3" id="KW-1185">Reference proteome</keyword>